<evidence type="ECO:0000256" key="8">
    <source>
        <dbReference type="RuleBase" id="RU367062"/>
    </source>
</evidence>
<proteinExistence type="inferred from homology"/>
<keyword evidence="6 8" id="KW-0496">Mitochondrion</keyword>
<evidence type="ECO:0000256" key="2">
    <source>
        <dbReference type="ARBA" id="ARBA00004443"/>
    </source>
</evidence>
<evidence type="ECO:0000256" key="4">
    <source>
        <dbReference type="ARBA" id="ARBA00022792"/>
    </source>
</evidence>
<name>A0A8H3YJH1_VENIN</name>
<comment type="function">
    <text evidence="8">Mitochondrial mRNA stabilization factor.</text>
</comment>
<evidence type="ECO:0000313" key="10">
    <source>
        <dbReference type="EMBL" id="KAE9962815.1"/>
    </source>
</evidence>
<evidence type="ECO:0000256" key="9">
    <source>
        <dbReference type="SAM" id="MobiDB-lite"/>
    </source>
</evidence>
<keyword evidence="5 8" id="KW-0809">Transit peptide</keyword>
<dbReference type="Proteomes" id="UP000433883">
    <property type="component" value="Unassembled WGS sequence"/>
</dbReference>
<feature type="compositionally biased region" description="Polar residues" evidence="9">
    <location>
        <begin position="37"/>
        <end position="48"/>
    </location>
</feature>
<accession>A0A8H3YJH1</accession>
<comment type="function">
    <text evidence="1">Probable mitochondrial mRNA stabilization factor.</text>
</comment>
<evidence type="ECO:0000313" key="11">
    <source>
        <dbReference type="Proteomes" id="UP000433883"/>
    </source>
</evidence>
<evidence type="ECO:0000256" key="5">
    <source>
        <dbReference type="ARBA" id="ARBA00022946"/>
    </source>
</evidence>
<dbReference type="InterPro" id="IPR043519">
    <property type="entry name" value="NT_sf"/>
</dbReference>
<dbReference type="PANTHER" id="PTHR28087:SF1">
    <property type="entry name" value="ATPASE SYNTHESIS PROTEIN 25, MITOCHONDRIAL"/>
    <property type="match status" value="1"/>
</dbReference>
<feature type="region of interest" description="Disordered" evidence="9">
    <location>
        <begin position="101"/>
        <end position="131"/>
    </location>
</feature>
<evidence type="ECO:0000256" key="6">
    <source>
        <dbReference type="ARBA" id="ARBA00023128"/>
    </source>
</evidence>
<keyword evidence="4 8" id="KW-0999">Mitochondrion inner membrane</keyword>
<dbReference type="GO" id="GO:0140053">
    <property type="term" value="P:mitochondrial gene expression"/>
    <property type="evidence" value="ECO:0007669"/>
    <property type="project" value="UniProtKB-UniRule"/>
</dbReference>
<dbReference type="InterPro" id="IPR040152">
    <property type="entry name" value="Atp25"/>
</dbReference>
<gene>
    <name evidence="10" type="ORF">BLS_009996</name>
</gene>
<evidence type="ECO:0000256" key="3">
    <source>
        <dbReference type="ARBA" id="ARBA00010787"/>
    </source>
</evidence>
<comment type="caution">
    <text evidence="10">The sequence shown here is derived from an EMBL/GenBank/DDBJ whole genome shotgun (WGS) entry which is preliminary data.</text>
</comment>
<dbReference type="PANTHER" id="PTHR28087">
    <property type="entry name" value="ATPASE SYNTHESIS PROTEIN 25, MITOCHONDRIAL"/>
    <property type="match status" value="1"/>
</dbReference>
<reference evidence="10 11" key="1">
    <citation type="submission" date="2019-11" db="EMBL/GenBank/DDBJ databases">
        <title>Venturia inaequalis Genome Resource.</title>
        <authorList>
            <person name="Lichtner F.J."/>
        </authorList>
    </citation>
    <scope>NUCLEOTIDE SEQUENCE [LARGE SCALE GENOMIC DNA]</scope>
    <source>
        <strain evidence="10">Bline_iso_100314</strain>
    </source>
</reference>
<keyword evidence="7 8" id="KW-0472">Membrane</keyword>
<feature type="compositionally biased region" description="Polar residues" evidence="9">
    <location>
        <begin position="104"/>
        <end position="116"/>
    </location>
</feature>
<comment type="subcellular location">
    <subcellularLocation>
        <location evidence="2 8">Mitochondrion inner membrane</location>
        <topology evidence="2 8">Peripheral membrane protein</topology>
        <orientation evidence="2 8">Matrix side</orientation>
    </subcellularLocation>
</comment>
<dbReference type="EMBL" id="WNWQ01000960">
    <property type="protein sequence ID" value="KAE9962815.1"/>
    <property type="molecule type" value="Genomic_DNA"/>
</dbReference>
<dbReference type="GO" id="GO:0048255">
    <property type="term" value="P:mRNA stabilization"/>
    <property type="evidence" value="ECO:0007669"/>
    <property type="project" value="TreeGrafter"/>
</dbReference>
<evidence type="ECO:0000256" key="7">
    <source>
        <dbReference type="ARBA" id="ARBA00023136"/>
    </source>
</evidence>
<sequence>MSLVRPLSRPFWSCNGCRSSLYGALSAVSGIELPQSSTSIRSFSGRPSESTEEPKGGRVRGRSATKPATRTTLKSLRIAAKAQENIVDALSEFEAELFNDSKSRAPSSTPAFQQPQKNRERDVEEEEVSLPHRTAREVQKDEEVVEEEALEETTELIATPSESAPVIPEQLDPNIPWYLQVQQPKRQLDLDHPMAERQKLPEMPSQSPPELAAILEHLSVDIGLDYLTLLDLRALDPPPALGANLLVIIGTARSEKHLHVSADRFCRHLRTNHKLKPYADGLLGRNELKLKMRRKNRRAKLMANAGVVSPENVDDGIRTGWVCVHAGQIEPAEGVEKEVRPIEGFVGFGSQTNKVTIVVQMLTEEKREELDLEGLWKTLLGRNIRRQSYRQEGEEEFEAALEAGTATVVEPGSIDGPPKGDTGDWNPRNVKTEEARAG</sequence>
<dbReference type="AlphaFoldDB" id="A0A8H3YJH1"/>
<dbReference type="FunFam" id="3.30.460.10:FF:000044">
    <property type="entry name" value="ATPase synthesis protein 25, mitochondrial"/>
    <property type="match status" value="1"/>
</dbReference>
<comment type="similarity">
    <text evidence="3 8">Belongs to the ATP25 family.</text>
</comment>
<protein>
    <recommendedName>
        <fullName evidence="8">ATPase synthesis protein 25</fullName>
    </recommendedName>
</protein>
<feature type="region of interest" description="Disordered" evidence="9">
    <location>
        <begin position="37"/>
        <end position="69"/>
    </location>
</feature>
<dbReference type="GO" id="GO:0005743">
    <property type="term" value="C:mitochondrial inner membrane"/>
    <property type="evidence" value="ECO:0007669"/>
    <property type="project" value="UniProtKB-SubCell"/>
</dbReference>
<organism evidence="10 11">
    <name type="scientific">Venturia inaequalis</name>
    <name type="common">Apple scab fungus</name>
    <dbReference type="NCBI Taxonomy" id="5025"/>
    <lineage>
        <taxon>Eukaryota</taxon>
        <taxon>Fungi</taxon>
        <taxon>Dikarya</taxon>
        <taxon>Ascomycota</taxon>
        <taxon>Pezizomycotina</taxon>
        <taxon>Dothideomycetes</taxon>
        <taxon>Pleosporomycetidae</taxon>
        <taxon>Venturiales</taxon>
        <taxon>Venturiaceae</taxon>
        <taxon>Venturia</taxon>
    </lineage>
</organism>
<evidence type="ECO:0000256" key="1">
    <source>
        <dbReference type="ARBA" id="ARBA00003470"/>
    </source>
</evidence>
<feature type="region of interest" description="Disordered" evidence="9">
    <location>
        <begin position="405"/>
        <end position="438"/>
    </location>
</feature>
<dbReference type="Gene3D" id="3.30.460.10">
    <property type="entry name" value="Beta Polymerase, domain 2"/>
    <property type="match status" value="1"/>
</dbReference>